<gene>
    <name evidence="3" type="ORF">B0T10DRAFT_511329</name>
</gene>
<dbReference type="InterPro" id="IPR051058">
    <property type="entry name" value="GDSL_Est/Lipase"/>
</dbReference>
<dbReference type="PANTHER" id="PTHR45648:SF22">
    <property type="entry name" value="GDSL LIPASE_ACYLHYDROLASE FAMILY PROTEIN (AFU_ORTHOLOGUE AFUA_4G14700)"/>
    <property type="match status" value="1"/>
</dbReference>
<dbReference type="EMBL" id="JAGPYM010000007">
    <property type="protein sequence ID" value="KAH6892632.1"/>
    <property type="molecule type" value="Genomic_DNA"/>
</dbReference>
<accession>A0A9P9AP11</accession>
<evidence type="ECO:0000313" key="4">
    <source>
        <dbReference type="Proteomes" id="UP000777438"/>
    </source>
</evidence>
<dbReference type="AlphaFoldDB" id="A0A9P9AP11"/>
<organism evidence="3 4">
    <name type="scientific">Thelonectria olida</name>
    <dbReference type="NCBI Taxonomy" id="1576542"/>
    <lineage>
        <taxon>Eukaryota</taxon>
        <taxon>Fungi</taxon>
        <taxon>Dikarya</taxon>
        <taxon>Ascomycota</taxon>
        <taxon>Pezizomycotina</taxon>
        <taxon>Sordariomycetes</taxon>
        <taxon>Hypocreomycetidae</taxon>
        <taxon>Hypocreales</taxon>
        <taxon>Nectriaceae</taxon>
        <taxon>Thelonectria</taxon>
    </lineage>
</organism>
<evidence type="ECO:0000313" key="3">
    <source>
        <dbReference type="EMBL" id="KAH6892632.1"/>
    </source>
</evidence>
<dbReference type="Gene3D" id="3.40.50.1110">
    <property type="entry name" value="SGNH hydrolase"/>
    <property type="match status" value="1"/>
</dbReference>
<dbReference type="Proteomes" id="UP000777438">
    <property type="component" value="Unassembled WGS sequence"/>
</dbReference>
<keyword evidence="2" id="KW-0732">Signal</keyword>
<keyword evidence="1" id="KW-0378">Hydrolase</keyword>
<dbReference type="PANTHER" id="PTHR45648">
    <property type="entry name" value="GDSL LIPASE/ACYLHYDROLASE FAMILY PROTEIN (AFU_ORTHOLOGUE AFUA_4G14700)"/>
    <property type="match status" value="1"/>
</dbReference>
<keyword evidence="4" id="KW-1185">Reference proteome</keyword>
<feature type="signal peptide" evidence="2">
    <location>
        <begin position="1"/>
        <end position="21"/>
    </location>
</feature>
<dbReference type="OrthoDB" id="1600564at2759"/>
<dbReference type="GO" id="GO:0016788">
    <property type="term" value="F:hydrolase activity, acting on ester bonds"/>
    <property type="evidence" value="ECO:0007669"/>
    <property type="project" value="InterPro"/>
</dbReference>
<sequence length="299" mass="33053">MELRFLAVAITWALWQTGASALAASDPKYLITFGDSFTRTRFNVTRGRPTPANPMGNPAFPGVSTSGGMNWVSSLAAELNTSLTLSYNFAQGGATVDARIVPPHSGRVNCLADQVGQFLKSIATRPEIAPWTRSNALVGVWIGLNDVSINCERTNSTAIYPKSIARCFELLQLLYYVGIRKFVLLTAPPVEFTPMRLAKDPEINAIFYSHLKLYRKLFAAAFRSFQATNPDMIAAMVDTYESFSQTIEDPAKYGATNATCWDEDGLSCLWWNHYHPGIAIHRLVAEEVGKVVNSPKYAW</sequence>
<protein>
    <submittedName>
        <fullName evidence="3">Uncharacterized protein</fullName>
    </submittedName>
</protein>
<evidence type="ECO:0000256" key="1">
    <source>
        <dbReference type="ARBA" id="ARBA00022801"/>
    </source>
</evidence>
<comment type="caution">
    <text evidence="3">The sequence shown here is derived from an EMBL/GenBank/DDBJ whole genome shotgun (WGS) entry which is preliminary data.</text>
</comment>
<evidence type="ECO:0000256" key="2">
    <source>
        <dbReference type="SAM" id="SignalP"/>
    </source>
</evidence>
<dbReference type="CDD" id="cd01846">
    <property type="entry name" value="fatty_acyltransferase_like"/>
    <property type="match status" value="1"/>
</dbReference>
<dbReference type="Pfam" id="PF00657">
    <property type="entry name" value="Lipase_GDSL"/>
    <property type="match status" value="1"/>
</dbReference>
<proteinExistence type="predicted"/>
<name>A0A9P9AP11_9HYPO</name>
<dbReference type="InterPro" id="IPR036514">
    <property type="entry name" value="SGNH_hydro_sf"/>
</dbReference>
<feature type="chain" id="PRO_5040140204" evidence="2">
    <location>
        <begin position="22"/>
        <end position="299"/>
    </location>
</feature>
<dbReference type="SUPFAM" id="SSF52266">
    <property type="entry name" value="SGNH hydrolase"/>
    <property type="match status" value="1"/>
</dbReference>
<dbReference type="InterPro" id="IPR001087">
    <property type="entry name" value="GDSL"/>
</dbReference>
<reference evidence="3 4" key="1">
    <citation type="journal article" date="2021" name="Nat. Commun.">
        <title>Genetic determinants of endophytism in the Arabidopsis root mycobiome.</title>
        <authorList>
            <person name="Mesny F."/>
            <person name="Miyauchi S."/>
            <person name="Thiergart T."/>
            <person name="Pickel B."/>
            <person name="Atanasova L."/>
            <person name="Karlsson M."/>
            <person name="Huettel B."/>
            <person name="Barry K.W."/>
            <person name="Haridas S."/>
            <person name="Chen C."/>
            <person name="Bauer D."/>
            <person name="Andreopoulos W."/>
            <person name="Pangilinan J."/>
            <person name="LaButti K."/>
            <person name="Riley R."/>
            <person name="Lipzen A."/>
            <person name="Clum A."/>
            <person name="Drula E."/>
            <person name="Henrissat B."/>
            <person name="Kohler A."/>
            <person name="Grigoriev I.V."/>
            <person name="Martin F.M."/>
            <person name="Hacquard S."/>
        </authorList>
    </citation>
    <scope>NUCLEOTIDE SEQUENCE [LARGE SCALE GENOMIC DNA]</scope>
    <source>
        <strain evidence="3 4">MPI-CAGE-CH-0241</strain>
    </source>
</reference>